<dbReference type="Pfam" id="PF13193">
    <property type="entry name" value="AMP-binding_C"/>
    <property type="match status" value="1"/>
</dbReference>
<name>A0A4Q9V109_9ACTO</name>
<dbReference type="InterPro" id="IPR000873">
    <property type="entry name" value="AMP-dep_synth/lig_dom"/>
</dbReference>
<dbReference type="AlphaFoldDB" id="A0A4Q9V109"/>
<proteinExistence type="predicted"/>
<evidence type="ECO:0000313" key="4">
    <source>
        <dbReference type="EMBL" id="TBW22751.1"/>
    </source>
</evidence>
<dbReference type="InterPro" id="IPR042099">
    <property type="entry name" value="ANL_N_sf"/>
</dbReference>
<dbReference type="SUPFAM" id="SSF56801">
    <property type="entry name" value="Acetyl-CoA synthetase-like"/>
    <property type="match status" value="1"/>
</dbReference>
<feature type="region of interest" description="Disordered" evidence="1">
    <location>
        <begin position="651"/>
        <end position="704"/>
    </location>
</feature>
<reference evidence="4 5" key="1">
    <citation type="submission" date="2019-02" db="EMBL/GenBank/DDBJ databases">
        <title>Arcanobacterium bovis sp. nov., isolated from the milk of a cow with mastitis.</title>
        <authorList>
            <person name="Sammra O."/>
            <person name="Foster G."/>
            <person name="Hassan A."/>
            <person name="Alssahen M."/>
            <person name="Laemmler C."/>
            <person name="Borowiak M."/>
            <person name="Malorny B."/>
            <person name="Abdulmawjood A."/>
        </authorList>
    </citation>
    <scope>NUCLEOTIDE SEQUENCE [LARGE SCALE GENOMIC DNA]</scope>
    <source>
        <strain evidence="4 5">C605018/01/1</strain>
    </source>
</reference>
<feature type="compositionally biased region" description="Basic and acidic residues" evidence="1">
    <location>
        <begin position="690"/>
        <end position="704"/>
    </location>
</feature>
<dbReference type="Pfam" id="PF00501">
    <property type="entry name" value="AMP-binding"/>
    <property type="match status" value="1"/>
</dbReference>
<evidence type="ECO:0000256" key="1">
    <source>
        <dbReference type="SAM" id="MobiDB-lite"/>
    </source>
</evidence>
<dbReference type="PANTHER" id="PTHR43767:SF1">
    <property type="entry name" value="NONRIBOSOMAL PEPTIDE SYNTHASE PES1 (EUROFUNG)-RELATED"/>
    <property type="match status" value="1"/>
</dbReference>
<organism evidence="4 5">
    <name type="scientific">Arcanobacterium bovis</name>
    <dbReference type="NCBI Taxonomy" id="2529275"/>
    <lineage>
        <taxon>Bacteria</taxon>
        <taxon>Bacillati</taxon>
        <taxon>Actinomycetota</taxon>
        <taxon>Actinomycetes</taxon>
        <taxon>Actinomycetales</taxon>
        <taxon>Actinomycetaceae</taxon>
        <taxon>Arcanobacterium</taxon>
    </lineage>
</organism>
<keyword evidence="4" id="KW-0436">Ligase</keyword>
<dbReference type="EMBL" id="SJDT01000002">
    <property type="protein sequence ID" value="TBW22751.1"/>
    <property type="molecule type" value="Genomic_DNA"/>
</dbReference>
<dbReference type="PANTHER" id="PTHR43767">
    <property type="entry name" value="LONG-CHAIN-FATTY-ACID--COA LIGASE"/>
    <property type="match status" value="1"/>
</dbReference>
<feature type="domain" description="AMP-binding enzyme C-terminal" evidence="3">
    <location>
        <begin position="473"/>
        <end position="548"/>
    </location>
</feature>
<evidence type="ECO:0000313" key="5">
    <source>
        <dbReference type="Proteomes" id="UP000293036"/>
    </source>
</evidence>
<accession>A0A4Q9V109</accession>
<dbReference type="InterPro" id="IPR020845">
    <property type="entry name" value="AMP-binding_CS"/>
</dbReference>
<dbReference type="InterPro" id="IPR050237">
    <property type="entry name" value="ATP-dep_AMP-bd_enzyme"/>
</dbReference>
<comment type="caution">
    <text evidence="4">The sequence shown here is derived from an EMBL/GenBank/DDBJ whole genome shotgun (WGS) entry which is preliminary data.</text>
</comment>
<feature type="compositionally biased region" description="Polar residues" evidence="1">
    <location>
        <begin position="680"/>
        <end position="689"/>
    </location>
</feature>
<keyword evidence="5" id="KW-1185">Reference proteome</keyword>
<evidence type="ECO:0000259" key="3">
    <source>
        <dbReference type="Pfam" id="PF13193"/>
    </source>
</evidence>
<dbReference type="InterPro" id="IPR045851">
    <property type="entry name" value="AMP-bd_C_sf"/>
</dbReference>
<gene>
    <name evidence="4" type="ORF">EZJ44_02230</name>
</gene>
<dbReference type="Gene3D" id="3.40.50.12780">
    <property type="entry name" value="N-terminal domain of ligase-like"/>
    <property type="match status" value="1"/>
</dbReference>
<dbReference type="EC" id="6.2.1.3" evidence="4"/>
<protein>
    <submittedName>
        <fullName evidence="4">Long-chain fatty acid--CoA ligase</fullName>
        <ecNumber evidence="4">6.2.1.3</ecNumber>
    </submittedName>
</protein>
<evidence type="ECO:0000259" key="2">
    <source>
        <dbReference type="Pfam" id="PF00501"/>
    </source>
</evidence>
<dbReference type="Proteomes" id="UP000293036">
    <property type="component" value="Unassembled WGS sequence"/>
</dbReference>
<dbReference type="InterPro" id="IPR025110">
    <property type="entry name" value="AMP-bd_C"/>
</dbReference>
<dbReference type="OrthoDB" id="9803968at2"/>
<sequence length="704" mass="77247">MNSAQEQAFSHYSDGVKRNIVPVNDTLEKALDAAVADFPHRVAIDFLGREFTYVDILEQVKRAATVLTMCGVRRGDVVSLILPNCPQHYIAFYAATYLGATVSEHNPLAPPAQLLEQLKSNGARIVIAWEQTIEKLTENTSLHGFTYLAVDITRALPRKSQFLLKLPLKAAKTQRAKLRGKVPPGVHSWDNQVSHAAPMNLGSLKGPELDDIAVLIQTGGTTGSPKAVQLSHRNIVSNARQVEYWLTDFKRGEETVAAVLPFFHAFGLQLSLSVCVSMAATQVMTPSFDVDILLAAHSRHPITFFGGVPPMFDKILKAIEKRPEVDLRSIRFSVSGAMPLAPELAKRWEDTTGGFMIEGYGMSEASPVIAGSPYSEQRRPSTLGLPFPSTEVMIVDPEDPDKQVADGEVGEILVRGPQVFAGYHNNPEETANVMWNGWLRTGDLARWDDGFLVMADRKKELIINGGFNVYPSEVESAVRDMPGVVDVAVVGMPADSFGESVVAALVLEPGAKVDLEAVRRWTEGKLSHYAMPKSIAIFDDLPRSQLGKVMRKNVKEQLQHFELSSGQWRQKLSDASSAASARFDSYLQSIHSLSGATQEQLKAWSEANSAQLDRLKTWVNEHTPTTEEMRSFAESNGITVENFKTWIAQLTTSKPSEDQETESGDDKPVAEDGNEPAAEATTSNATQSTKAEKEHPINDAKDAK</sequence>
<dbReference type="Gene3D" id="3.30.300.30">
    <property type="match status" value="1"/>
</dbReference>
<feature type="domain" description="AMP-dependent synthetase/ligase" evidence="2">
    <location>
        <begin position="32"/>
        <end position="424"/>
    </location>
</feature>
<dbReference type="RefSeq" id="WP_131279711.1">
    <property type="nucleotide sequence ID" value="NZ_JBHSLR010000009.1"/>
</dbReference>
<dbReference type="GO" id="GO:0004467">
    <property type="term" value="F:long-chain fatty acid-CoA ligase activity"/>
    <property type="evidence" value="ECO:0007669"/>
    <property type="project" value="UniProtKB-EC"/>
</dbReference>
<dbReference type="PROSITE" id="PS00455">
    <property type="entry name" value="AMP_BINDING"/>
    <property type="match status" value="1"/>
</dbReference>